<evidence type="ECO:0000259" key="1">
    <source>
        <dbReference type="PROSITE" id="PS50041"/>
    </source>
</evidence>
<dbReference type="PROSITE" id="PS50041">
    <property type="entry name" value="C_TYPE_LECTIN_2"/>
    <property type="match status" value="1"/>
</dbReference>
<dbReference type="Pfam" id="PF00059">
    <property type="entry name" value="Lectin_C"/>
    <property type="match status" value="1"/>
</dbReference>
<accession>A0A0B7C5W7</accession>
<feature type="domain" description="C-type lectin" evidence="1">
    <location>
        <begin position="1"/>
        <end position="89"/>
    </location>
</feature>
<evidence type="ECO:0000313" key="2">
    <source>
        <dbReference type="EMBL" id="CEL00011.1"/>
    </source>
</evidence>
<dbReference type="AlphaFoldDB" id="A0A0B7C5W7"/>
<dbReference type="InterPro" id="IPR016186">
    <property type="entry name" value="C-type_lectin-like/link_sf"/>
</dbReference>
<dbReference type="PANTHER" id="PTHR22803">
    <property type="entry name" value="MANNOSE, PHOSPHOLIPASE, LECTIN RECEPTOR RELATED"/>
    <property type="match status" value="1"/>
</dbReference>
<dbReference type="InterPro" id="IPR050111">
    <property type="entry name" value="C-type_lectin/snaclec_domain"/>
</dbReference>
<protein>
    <recommendedName>
        <fullName evidence="1">C-type lectin domain-containing protein</fullName>
    </recommendedName>
</protein>
<gene>
    <name evidence="2" type="primary">ORF222652</name>
</gene>
<dbReference type="InterPro" id="IPR001304">
    <property type="entry name" value="C-type_lectin-like"/>
</dbReference>
<sequence length="91" mass="10558">ASLVEIDDKDENNFIIRLRNSHGYGTWIGGTDKVREGVWLWVSGKTVPRDAFWYSYSPNNVNNVEHCLDVENVGWNDSPCFEKMEHICERP</sequence>
<dbReference type="SUPFAM" id="SSF56436">
    <property type="entry name" value="C-type lectin-like"/>
    <property type="match status" value="1"/>
</dbReference>
<dbReference type="CDD" id="cd00037">
    <property type="entry name" value="CLECT"/>
    <property type="match status" value="1"/>
</dbReference>
<proteinExistence type="predicted"/>
<dbReference type="Gene3D" id="3.10.100.10">
    <property type="entry name" value="Mannose-Binding Protein A, subunit A"/>
    <property type="match status" value="1"/>
</dbReference>
<name>A0A0B7C5W7_9EUPU</name>
<feature type="non-terminal residue" evidence="2">
    <location>
        <position position="91"/>
    </location>
</feature>
<feature type="non-terminal residue" evidence="2">
    <location>
        <position position="1"/>
    </location>
</feature>
<dbReference type="InterPro" id="IPR016187">
    <property type="entry name" value="CTDL_fold"/>
</dbReference>
<reference evidence="2" key="1">
    <citation type="submission" date="2014-12" db="EMBL/GenBank/DDBJ databases">
        <title>Insight into the proteome of Arion vulgaris.</title>
        <authorList>
            <person name="Aradska J."/>
            <person name="Bulat T."/>
            <person name="Smidak R."/>
            <person name="Sarate P."/>
            <person name="Gangsoo J."/>
            <person name="Sialana F."/>
            <person name="Bilban M."/>
            <person name="Lubec G."/>
        </authorList>
    </citation>
    <scope>NUCLEOTIDE SEQUENCE</scope>
    <source>
        <tissue evidence="2">Skin</tissue>
    </source>
</reference>
<organism evidence="2">
    <name type="scientific">Arion vulgaris</name>
    <dbReference type="NCBI Taxonomy" id="1028688"/>
    <lineage>
        <taxon>Eukaryota</taxon>
        <taxon>Metazoa</taxon>
        <taxon>Spiralia</taxon>
        <taxon>Lophotrochozoa</taxon>
        <taxon>Mollusca</taxon>
        <taxon>Gastropoda</taxon>
        <taxon>Heterobranchia</taxon>
        <taxon>Euthyneura</taxon>
        <taxon>Panpulmonata</taxon>
        <taxon>Eupulmonata</taxon>
        <taxon>Stylommatophora</taxon>
        <taxon>Helicina</taxon>
        <taxon>Arionoidea</taxon>
        <taxon>Arionidae</taxon>
        <taxon>Arion</taxon>
    </lineage>
</organism>
<dbReference type="EMBL" id="HACG01053140">
    <property type="protein sequence ID" value="CEL00011.1"/>
    <property type="molecule type" value="Transcribed_RNA"/>
</dbReference>